<dbReference type="InterPro" id="IPR000552">
    <property type="entry name" value="Ribosomal_eL44"/>
</dbReference>
<dbReference type="InterPro" id="IPR011332">
    <property type="entry name" value="Ribosomal_zn-bd"/>
</dbReference>
<dbReference type="GO" id="GO:0003735">
    <property type="term" value="F:structural constituent of ribosome"/>
    <property type="evidence" value="ECO:0007669"/>
    <property type="project" value="InterPro"/>
</dbReference>
<feature type="compositionally biased region" description="Basic and acidic residues" evidence="8">
    <location>
        <begin position="1"/>
        <end position="14"/>
    </location>
</feature>
<comment type="caution">
    <text evidence="9">The sequence shown here is derived from an EMBL/GenBank/DDBJ whole genome shotgun (WGS) entry which is preliminary data.</text>
</comment>
<protein>
    <recommendedName>
        <fullName evidence="5">Large ribosomal subunit protein eL42</fullName>
    </recommendedName>
    <alternativeName>
        <fullName evidence="4">60S ribosomal protein L41</fullName>
    </alternativeName>
    <alternativeName>
        <fullName evidence="6">60S ribosomal protein L44</fullName>
    </alternativeName>
</protein>
<evidence type="ECO:0000256" key="2">
    <source>
        <dbReference type="ARBA" id="ARBA00022980"/>
    </source>
</evidence>
<gene>
    <name evidence="9" type="ORF">BMF94_2279</name>
</gene>
<feature type="compositionally biased region" description="Low complexity" evidence="8">
    <location>
        <begin position="49"/>
        <end position="58"/>
    </location>
</feature>
<dbReference type="Pfam" id="PF00935">
    <property type="entry name" value="Ribosomal_L44"/>
    <property type="match status" value="1"/>
</dbReference>
<sequence>MRGKDLKGARKWDGGRTSGGNEAGILAANGAVDDSWEEAGGIRQAASISAAPAPGAAGTRLGRSKTTQGAASRPLGVCIGEVTPRSVGGACRGFAFPPRPFRREHNATSVKMVNVPKTRRTYCKGKQCRKHTPHKVTQYKTGKASLFAQGKRRYDRKQSGYGGQTKPVFHKKAKTTKKVVLRLECTVCKYKMQMALKRCKHFELGGDKKQKGQALTF</sequence>
<dbReference type="GO" id="GO:0005840">
    <property type="term" value="C:ribosome"/>
    <property type="evidence" value="ECO:0007669"/>
    <property type="project" value="UniProtKB-KW"/>
</dbReference>
<feature type="region of interest" description="Disordered" evidence="8">
    <location>
        <begin position="49"/>
        <end position="68"/>
    </location>
</feature>
<evidence type="ECO:0000256" key="5">
    <source>
        <dbReference type="ARBA" id="ARBA00035236"/>
    </source>
</evidence>
<dbReference type="Gene3D" id="3.10.450.80">
    <property type="match status" value="1"/>
</dbReference>
<reference evidence="9 10" key="1">
    <citation type="journal article" date="2018" name="Front. Microbiol.">
        <title>Prospects for Fungal Bioremediation of Acidic Radioactive Waste Sites: Characterization and Genome Sequence of Rhodotorula taiwanensis MD1149.</title>
        <authorList>
            <person name="Tkavc R."/>
            <person name="Matrosova V.Y."/>
            <person name="Grichenko O.E."/>
            <person name="Gostincar C."/>
            <person name="Volpe R.P."/>
            <person name="Klimenkova P."/>
            <person name="Gaidamakova E.K."/>
            <person name="Zhou C.E."/>
            <person name="Stewart B.J."/>
            <person name="Lyman M.G."/>
            <person name="Malfatti S.A."/>
            <person name="Rubinfeld B."/>
            <person name="Courtot M."/>
            <person name="Singh J."/>
            <person name="Dalgard C.L."/>
            <person name="Hamilton T."/>
            <person name="Frey K.G."/>
            <person name="Gunde-Cimerman N."/>
            <person name="Dugan L."/>
            <person name="Daly M.J."/>
        </authorList>
    </citation>
    <scope>NUCLEOTIDE SEQUENCE [LARGE SCALE GENOMIC DNA]</scope>
    <source>
        <strain evidence="9 10">MD1149</strain>
    </source>
</reference>
<evidence type="ECO:0000256" key="3">
    <source>
        <dbReference type="ARBA" id="ARBA00023274"/>
    </source>
</evidence>
<keyword evidence="2 7" id="KW-0689">Ribosomal protein</keyword>
<dbReference type="SUPFAM" id="SSF57829">
    <property type="entry name" value="Zn-binding ribosomal proteins"/>
    <property type="match status" value="1"/>
</dbReference>
<evidence type="ECO:0000256" key="8">
    <source>
        <dbReference type="SAM" id="MobiDB-lite"/>
    </source>
</evidence>
<evidence type="ECO:0000256" key="4">
    <source>
        <dbReference type="ARBA" id="ARBA00029633"/>
    </source>
</evidence>
<dbReference type="PANTHER" id="PTHR10369">
    <property type="entry name" value="60S RIBOSOMAL PROTEIN L36A/L44"/>
    <property type="match status" value="1"/>
</dbReference>
<accession>A0A2S5BCL7</accession>
<dbReference type="PROSITE" id="PS01172">
    <property type="entry name" value="RIBOSOMAL_L44E"/>
    <property type="match status" value="1"/>
</dbReference>
<comment type="similarity">
    <text evidence="1 7">Belongs to the eukaryotic ribosomal protein eL42 family.</text>
</comment>
<proteinExistence type="inferred from homology"/>
<keyword evidence="3 7" id="KW-0687">Ribonucleoprotein</keyword>
<dbReference type="GO" id="GO:1990904">
    <property type="term" value="C:ribonucleoprotein complex"/>
    <property type="evidence" value="ECO:0007669"/>
    <property type="project" value="UniProtKB-KW"/>
</dbReference>
<evidence type="ECO:0000313" key="9">
    <source>
        <dbReference type="EMBL" id="POY74519.1"/>
    </source>
</evidence>
<evidence type="ECO:0000256" key="1">
    <source>
        <dbReference type="ARBA" id="ARBA00009364"/>
    </source>
</evidence>
<dbReference type="GO" id="GO:0006412">
    <property type="term" value="P:translation"/>
    <property type="evidence" value="ECO:0007669"/>
    <property type="project" value="InterPro"/>
</dbReference>
<keyword evidence="10" id="KW-1185">Reference proteome</keyword>
<organism evidence="9 10">
    <name type="scientific">Rhodotorula taiwanensis</name>
    <dbReference type="NCBI Taxonomy" id="741276"/>
    <lineage>
        <taxon>Eukaryota</taxon>
        <taxon>Fungi</taxon>
        <taxon>Dikarya</taxon>
        <taxon>Basidiomycota</taxon>
        <taxon>Pucciniomycotina</taxon>
        <taxon>Microbotryomycetes</taxon>
        <taxon>Sporidiobolales</taxon>
        <taxon>Sporidiobolaceae</taxon>
        <taxon>Rhodotorula</taxon>
    </lineage>
</organism>
<dbReference type="FunFam" id="3.10.450.80:FF:000001">
    <property type="entry name" value="60S ribosomal protein L44"/>
    <property type="match status" value="1"/>
</dbReference>
<dbReference type="OrthoDB" id="2967263at2759"/>
<evidence type="ECO:0000256" key="6">
    <source>
        <dbReference type="ARBA" id="ARBA00035340"/>
    </source>
</evidence>
<dbReference type="AlphaFoldDB" id="A0A2S5BCL7"/>
<dbReference type="Proteomes" id="UP000237144">
    <property type="component" value="Unassembled WGS sequence"/>
</dbReference>
<name>A0A2S5BCL7_9BASI</name>
<dbReference type="InterPro" id="IPR053708">
    <property type="entry name" value="Ribosomal_LSU_eL42"/>
</dbReference>
<feature type="region of interest" description="Disordered" evidence="8">
    <location>
        <begin position="1"/>
        <end position="24"/>
    </location>
</feature>
<evidence type="ECO:0000256" key="7">
    <source>
        <dbReference type="RuleBase" id="RU000666"/>
    </source>
</evidence>
<dbReference type="EMBL" id="PJQD01000023">
    <property type="protein sequence ID" value="POY74519.1"/>
    <property type="molecule type" value="Genomic_DNA"/>
</dbReference>
<dbReference type="STRING" id="741276.A0A2S5BCL7"/>
<evidence type="ECO:0000313" key="10">
    <source>
        <dbReference type="Proteomes" id="UP000237144"/>
    </source>
</evidence>